<protein>
    <recommendedName>
        <fullName evidence="3">LysM domain-containing protein</fullName>
    </recommendedName>
</protein>
<dbReference type="Gene3D" id="2.60.40.10">
    <property type="entry name" value="Immunoglobulins"/>
    <property type="match status" value="1"/>
</dbReference>
<feature type="transmembrane region" description="Helical" evidence="2">
    <location>
        <begin position="254"/>
        <end position="274"/>
    </location>
</feature>
<dbReference type="SUPFAM" id="SSF54106">
    <property type="entry name" value="LysM domain"/>
    <property type="match status" value="1"/>
</dbReference>
<dbReference type="InterPro" id="IPR013783">
    <property type="entry name" value="Ig-like_fold"/>
</dbReference>
<evidence type="ECO:0000313" key="4">
    <source>
        <dbReference type="EMBL" id="VAW33111.1"/>
    </source>
</evidence>
<reference evidence="4" key="1">
    <citation type="submission" date="2018-06" db="EMBL/GenBank/DDBJ databases">
        <authorList>
            <person name="Zhirakovskaya E."/>
        </authorList>
    </citation>
    <scope>NUCLEOTIDE SEQUENCE</scope>
</reference>
<keyword evidence="2" id="KW-1133">Transmembrane helix</keyword>
<dbReference type="EMBL" id="UOEU01000420">
    <property type="protein sequence ID" value="VAW33111.1"/>
    <property type="molecule type" value="Genomic_DNA"/>
</dbReference>
<evidence type="ECO:0000259" key="3">
    <source>
        <dbReference type="PROSITE" id="PS51782"/>
    </source>
</evidence>
<keyword evidence="2" id="KW-0472">Membrane</keyword>
<feature type="compositionally biased region" description="Low complexity" evidence="1">
    <location>
        <begin position="95"/>
        <end position="104"/>
    </location>
</feature>
<feature type="domain" description="LysM" evidence="3">
    <location>
        <begin position="41"/>
        <end position="85"/>
    </location>
</feature>
<feature type="compositionally biased region" description="Pro residues" evidence="1">
    <location>
        <begin position="105"/>
        <end position="121"/>
    </location>
</feature>
<evidence type="ECO:0000256" key="2">
    <source>
        <dbReference type="SAM" id="Phobius"/>
    </source>
</evidence>
<dbReference type="AlphaFoldDB" id="A0A3B0UPN3"/>
<evidence type="ECO:0000256" key="1">
    <source>
        <dbReference type="SAM" id="MobiDB-lite"/>
    </source>
</evidence>
<name>A0A3B0UPN3_9ZZZZ</name>
<proteinExistence type="predicted"/>
<dbReference type="PROSITE" id="PS51782">
    <property type="entry name" value="LYSM"/>
    <property type="match status" value="1"/>
</dbReference>
<dbReference type="SMART" id="SM00257">
    <property type="entry name" value="LysM"/>
    <property type="match status" value="1"/>
</dbReference>
<dbReference type="CDD" id="cd00118">
    <property type="entry name" value="LysM"/>
    <property type="match status" value="1"/>
</dbReference>
<accession>A0A3B0UPN3</accession>
<dbReference type="SUPFAM" id="SSF117074">
    <property type="entry name" value="Hypothetical protein PA1324"/>
    <property type="match status" value="1"/>
</dbReference>
<dbReference type="InterPro" id="IPR018392">
    <property type="entry name" value="LysM"/>
</dbReference>
<gene>
    <name evidence="4" type="ORF">MNBD_CHLOROFLEXI01-3040</name>
</gene>
<feature type="region of interest" description="Disordered" evidence="1">
    <location>
        <begin position="95"/>
        <end position="121"/>
    </location>
</feature>
<dbReference type="Gene3D" id="3.10.350.10">
    <property type="entry name" value="LysM domain"/>
    <property type="match status" value="1"/>
</dbReference>
<sequence>MRVKQGWLWTILLICFLGSVNVRLLHAQELPTPTPDADGIITIIVQPNDALWSIAARAGISLTTLLDLNNLTEDALIQPGDRLIVAIVEPPVTPTAVSSPTPSATRPPPSPKPTSQPPPPTVICLVAFSDSNGNGERDAEEPLQAGVAFTLFTDEAVVANYVTDSLAEPFCVTDLPPGAYQITRSVGREETLTNSGNRSLTLAAGDQVMLGFGSFIGATPTPTAVLPTQPPAIIGDETFATAIPNLEEVREERLFPIGAAILIGILLIGTAVLIGRRRS</sequence>
<keyword evidence="2" id="KW-0812">Transmembrane</keyword>
<organism evidence="4">
    <name type="scientific">hydrothermal vent metagenome</name>
    <dbReference type="NCBI Taxonomy" id="652676"/>
    <lineage>
        <taxon>unclassified sequences</taxon>
        <taxon>metagenomes</taxon>
        <taxon>ecological metagenomes</taxon>
    </lineage>
</organism>
<dbReference type="Pfam" id="PF01476">
    <property type="entry name" value="LysM"/>
    <property type="match status" value="1"/>
</dbReference>
<dbReference type="InterPro" id="IPR036779">
    <property type="entry name" value="LysM_dom_sf"/>
</dbReference>